<dbReference type="EMBL" id="JACHEM010000013">
    <property type="protein sequence ID" value="MBB6438440.1"/>
    <property type="molecule type" value="Genomic_DNA"/>
</dbReference>
<dbReference type="AlphaFoldDB" id="A0A7X0HJ21"/>
<feature type="compositionally biased region" description="Low complexity" evidence="1">
    <location>
        <begin position="238"/>
        <end position="255"/>
    </location>
</feature>
<feature type="compositionally biased region" description="Polar residues" evidence="1">
    <location>
        <begin position="346"/>
        <end position="355"/>
    </location>
</feature>
<keyword evidence="3" id="KW-1185">Reference proteome</keyword>
<evidence type="ECO:0000313" key="2">
    <source>
        <dbReference type="EMBL" id="MBB6438440.1"/>
    </source>
</evidence>
<dbReference type="RefSeq" id="WP_185034541.1">
    <property type="nucleotide sequence ID" value="NZ_BNBN01000011.1"/>
</dbReference>
<evidence type="ECO:0000313" key="3">
    <source>
        <dbReference type="Proteomes" id="UP000540423"/>
    </source>
</evidence>
<comment type="caution">
    <text evidence="2">The sequence shown here is derived from an EMBL/GenBank/DDBJ whole genome shotgun (WGS) entry which is preliminary data.</text>
</comment>
<accession>A0A7X0HJ21</accession>
<gene>
    <name evidence="2" type="ORF">HNQ79_004947</name>
</gene>
<feature type="compositionally biased region" description="Pro residues" evidence="1">
    <location>
        <begin position="225"/>
        <end position="237"/>
    </location>
</feature>
<evidence type="ECO:0000256" key="1">
    <source>
        <dbReference type="SAM" id="MobiDB-lite"/>
    </source>
</evidence>
<feature type="compositionally biased region" description="Pro residues" evidence="1">
    <location>
        <begin position="409"/>
        <end position="426"/>
    </location>
</feature>
<feature type="region of interest" description="Disordered" evidence="1">
    <location>
        <begin position="151"/>
        <end position="426"/>
    </location>
</feature>
<name>A0A7X0HJ21_9ACTN</name>
<feature type="region of interest" description="Disordered" evidence="1">
    <location>
        <begin position="96"/>
        <end position="115"/>
    </location>
</feature>
<organism evidence="2 3">
    <name type="scientific">Streptomyces candidus</name>
    <dbReference type="NCBI Taxonomy" id="67283"/>
    <lineage>
        <taxon>Bacteria</taxon>
        <taxon>Bacillati</taxon>
        <taxon>Actinomycetota</taxon>
        <taxon>Actinomycetes</taxon>
        <taxon>Kitasatosporales</taxon>
        <taxon>Streptomycetaceae</taxon>
        <taxon>Streptomyces</taxon>
    </lineage>
</organism>
<proteinExistence type="predicted"/>
<dbReference type="Proteomes" id="UP000540423">
    <property type="component" value="Unassembled WGS sequence"/>
</dbReference>
<feature type="compositionally biased region" description="Low complexity" evidence="1">
    <location>
        <begin position="374"/>
        <end position="387"/>
    </location>
</feature>
<sequence>MTRFESYELPTMVDLVAAGNPQALARAGRGLTDMRAAFLDASRELRGHLDAVEWRGEAGTEFRRFGGRLALHAEDLGTYAHVVGVQLTEAATGLASVRNSMPPKSAAGTADPEPDRQEAINQLNRLASYYTTTAAVLREQDPPAFDADLKAAVPRPTTPTPTGTTPGTPDAPGPRPGAPNWSETAPARPTESPATPPAAVDIPASTTHRWAPPGADELGQGRLPAAPPPSSPQPMAAPPAMELSSLSTPSATTPLPSTPPAPTAAPASLSASLPPPLPGIVGGIPAGPAPLSRAPLTSPYASPPSAGGGRPSPTATARTYGVIGGTPTSLSPPAPARTAPLGPVTPASTPASTRVFTPGGTGLVRPGPPPLHQPPTTRRPTRAQRGQQHPRTNRPTEDEETWATTPGQAPTPPVITPPPTPAPPLH</sequence>
<protein>
    <submittedName>
        <fullName evidence="2">Uncharacterized protein</fullName>
    </submittedName>
</protein>
<reference evidence="2 3" key="1">
    <citation type="submission" date="2020-08" db="EMBL/GenBank/DDBJ databases">
        <title>Genomic Encyclopedia of Type Strains, Phase IV (KMG-IV): sequencing the most valuable type-strain genomes for metagenomic binning, comparative biology and taxonomic classification.</title>
        <authorList>
            <person name="Goeker M."/>
        </authorList>
    </citation>
    <scope>NUCLEOTIDE SEQUENCE [LARGE SCALE GENOMIC DNA]</scope>
    <source>
        <strain evidence="2 3">DSM 40141</strain>
    </source>
</reference>
<feature type="compositionally biased region" description="Low complexity" evidence="1">
    <location>
        <begin position="298"/>
        <end position="315"/>
    </location>
</feature>